<dbReference type="Pfam" id="PF00300">
    <property type="entry name" value="His_Phos_1"/>
    <property type="match status" value="1"/>
</dbReference>
<dbReference type="Gene3D" id="3.40.50.1240">
    <property type="entry name" value="Phosphoglycerate mutase-like"/>
    <property type="match status" value="1"/>
</dbReference>
<dbReference type="EMBL" id="AP024485">
    <property type="protein sequence ID" value="BCS87002.1"/>
    <property type="molecule type" value="Genomic_DNA"/>
</dbReference>
<evidence type="ECO:0000313" key="1">
    <source>
        <dbReference type="EMBL" id="BCS87002.1"/>
    </source>
</evidence>
<proteinExistence type="predicted"/>
<accession>A0ABN6ELV8</accession>
<protein>
    <recommendedName>
        <fullName evidence="3">Phosphohistidine phosphatase SixA</fullName>
    </recommendedName>
</protein>
<dbReference type="InterPro" id="IPR029033">
    <property type="entry name" value="His_PPase_superfam"/>
</dbReference>
<evidence type="ECO:0000313" key="2">
    <source>
        <dbReference type="Proteomes" id="UP001053296"/>
    </source>
</evidence>
<name>A0ABN6ELV8_9BACT</name>
<dbReference type="InterPro" id="IPR013078">
    <property type="entry name" value="His_Pase_superF_clade-1"/>
</dbReference>
<dbReference type="NCBIfam" id="TIGR00249">
    <property type="entry name" value="sixA"/>
    <property type="match status" value="1"/>
</dbReference>
<gene>
    <name evidence="1" type="ORF">PSDVSF_02440</name>
</gene>
<keyword evidence="2" id="KW-1185">Reference proteome</keyword>
<dbReference type="Proteomes" id="UP001053296">
    <property type="component" value="Chromosome"/>
</dbReference>
<dbReference type="CDD" id="cd07067">
    <property type="entry name" value="HP_PGM_like"/>
    <property type="match status" value="1"/>
</dbReference>
<sequence length="162" mass="17581">MLVHLMQHGACLSKELDPTQPLSPVGREQVEKSARAARVLGLRFELVVASPKVRSIQTAEIMAQYTGYPTSRIQVTESVKAMTPATETIHYIREYDGLESILIAGHLPSLGSVASEILVPGNNVDIAIENGGIIQLKMIVSEKKGTLNWYLTPSQLSAIATD</sequence>
<dbReference type="InterPro" id="IPR004449">
    <property type="entry name" value="SixA"/>
</dbReference>
<organism evidence="1 2">
    <name type="scientific">Pseudodesulfovibrio sediminis</name>
    <dbReference type="NCBI Taxonomy" id="2810563"/>
    <lineage>
        <taxon>Bacteria</taxon>
        <taxon>Pseudomonadati</taxon>
        <taxon>Thermodesulfobacteriota</taxon>
        <taxon>Desulfovibrionia</taxon>
        <taxon>Desulfovibrionales</taxon>
        <taxon>Desulfovibrionaceae</taxon>
    </lineage>
</organism>
<dbReference type="RefSeq" id="WP_229592788.1">
    <property type="nucleotide sequence ID" value="NZ_AP024485.1"/>
</dbReference>
<reference evidence="1" key="1">
    <citation type="journal article" date="2022" name="Arch. Microbiol.">
        <title>Pseudodesulfovibrio sediminis sp. nov., a mesophilic and neutrophilic sulfate-reducing bacterium isolated from sediment of a brackish lake.</title>
        <authorList>
            <person name="Takahashi A."/>
            <person name="Kojima H."/>
            <person name="Watanabe M."/>
            <person name="Fukui M."/>
        </authorList>
    </citation>
    <scope>NUCLEOTIDE SEQUENCE</scope>
    <source>
        <strain evidence="1">SF6</strain>
    </source>
</reference>
<dbReference type="SUPFAM" id="SSF53254">
    <property type="entry name" value="Phosphoglycerate mutase-like"/>
    <property type="match status" value="1"/>
</dbReference>
<evidence type="ECO:0008006" key="3">
    <source>
        <dbReference type="Google" id="ProtNLM"/>
    </source>
</evidence>